<dbReference type="Gene3D" id="3.40.228.10">
    <property type="entry name" value="Dimethylsulfoxide Reductase, domain 2"/>
    <property type="match status" value="1"/>
</dbReference>
<dbReference type="InterPro" id="IPR006657">
    <property type="entry name" value="MoPterin_dinucl-bd_dom"/>
</dbReference>
<name>A0A3B0S320_9ZZZZ</name>
<dbReference type="InterPro" id="IPR050612">
    <property type="entry name" value="Prok_Mopterin_Oxidored"/>
</dbReference>
<keyword evidence="2" id="KW-0411">Iron-sulfur</keyword>
<proteinExistence type="inferred from homology"/>
<evidence type="ECO:0000256" key="1">
    <source>
        <dbReference type="ARBA" id="ARBA00010312"/>
    </source>
</evidence>
<dbReference type="PANTHER" id="PTHR43742">
    <property type="entry name" value="TRIMETHYLAMINE-N-OXIDE REDUCTASE"/>
    <property type="match status" value="1"/>
</dbReference>
<gene>
    <name evidence="10" type="ORF">MNBD_ALPHA08-1672</name>
</gene>
<dbReference type="GO" id="GO:0051539">
    <property type="term" value="F:4 iron, 4 sulfur cluster binding"/>
    <property type="evidence" value="ECO:0007669"/>
    <property type="project" value="UniProtKB-KW"/>
</dbReference>
<dbReference type="AlphaFoldDB" id="A0A3B0S320"/>
<evidence type="ECO:0000313" key="10">
    <source>
        <dbReference type="EMBL" id="VAV89855.1"/>
    </source>
</evidence>
<evidence type="ECO:0000256" key="5">
    <source>
        <dbReference type="ARBA" id="ARBA00022729"/>
    </source>
</evidence>
<evidence type="ECO:0000256" key="2">
    <source>
        <dbReference type="ARBA" id="ARBA00022485"/>
    </source>
</evidence>
<dbReference type="InterPro" id="IPR009010">
    <property type="entry name" value="Asp_de-COase-like_dom_sf"/>
</dbReference>
<evidence type="ECO:0000256" key="7">
    <source>
        <dbReference type="SAM" id="MobiDB-lite"/>
    </source>
</evidence>
<feature type="domain" description="Molybdopterin dinucleotide-binding" evidence="9">
    <location>
        <begin position="783"/>
        <end position="884"/>
    </location>
</feature>
<feature type="region of interest" description="Disordered" evidence="7">
    <location>
        <begin position="71"/>
        <end position="91"/>
    </location>
</feature>
<keyword evidence="6 10" id="KW-0560">Oxidoreductase</keyword>
<dbReference type="Gene3D" id="2.40.40.20">
    <property type="match status" value="1"/>
</dbReference>
<dbReference type="EC" id="1.8.5.3" evidence="10"/>
<feature type="domain" description="Molybdopterin oxidoreductase" evidence="8">
    <location>
        <begin position="70"/>
        <end position="625"/>
    </location>
</feature>
<dbReference type="GO" id="GO:0016491">
    <property type="term" value="F:oxidoreductase activity"/>
    <property type="evidence" value="ECO:0007669"/>
    <property type="project" value="UniProtKB-KW"/>
</dbReference>
<accession>A0A3B0S320</accession>
<evidence type="ECO:0000256" key="3">
    <source>
        <dbReference type="ARBA" id="ARBA00022505"/>
    </source>
</evidence>
<keyword evidence="3" id="KW-0500">Molybdenum</keyword>
<dbReference type="GO" id="GO:0043546">
    <property type="term" value="F:molybdopterin cofactor binding"/>
    <property type="evidence" value="ECO:0007669"/>
    <property type="project" value="InterPro"/>
</dbReference>
<dbReference type="Pfam" id="PF01568">
    <property type="entry name" value="Molydop_binding"/>
    <property type="match status" value="1"/>
</dbReference>
<sequence length="912" mass="101561">MKNSDQSPKTEVSSYCYQCVAGPDLLKVDIKDGVATGIRPDFSASDIHPAGGKVCVKAYGLIQKTYNPNRILTPMKRTNPKKGRDQDPRFKPVSWDEALDTIAEKLNKARADGLNDNSGFPRVAASFGGGGTPTSYMGTFPAFLSAWGPVDMSFGSGQGVKCYHSEHLFGELWHRAFTVSPDTPLSELILSFGTNTEASGGVCGVKRHADARDRGVKRIQIEPHLSIAGACSAEWVPIKPKTDAVFLFAMIHILLHEEKRSRLDIPFLRDRTSSPYLLAPNGFYLRDKKSGKPLIWDLKTNKAVAFDTKNTEPALDGTFVASGLETGADNESWDHSDIKCQPAFTSLADHVGTWTPEWASKICDVPAQTIRSVATQYLDHAHIGETIDIDGMELPYRPVAISLGKTVNNGWGGYECCWGRTLLACLVGALEVPGGTLGTTVRLNRPADNRWSSVTPGPDGFMHYPMNPTSKDEWMSRPTSRHAHQTLIPLAANSPWSQALGPTHLAWMQQQKGFEHLPEPTQPDVWFVYRTNPAISFWDTRAIADVMATFPFTVCFAYTHDETNHMADILLPECTDLEGLQLIRIGGSKYIEQFWDYQGFALRDPATKPCGEARDFTWISTELARRTGLLEKYNAAINNGAVGVRLNGENYDFSLSREDVHDVEEIWDSVCKAASAEVTDGAESDGLEYFREHGFRVKKFSRQRWYLYPEMVAQELRFELPYQERLFRVGQQLGARLHEQGITWWDRQLKEYEPMPRWHDIPGQWEEALSSHFKINIDDYPFWLITARSMQYSWGGNAGLQMINEVAKNIAGHTGMIMNPKAAQKLGLSEGDIAKVTSPLGETKGAVVLRHGIRPDTLLMLGQFDHWATPYAKDLHVPSMNELTPMILELTDATGSGADLVKVFIERLGGNA</sequence>
<keyword evidence="2" id="KW-0004">4Fe-4S</keyword>
<organism evidence="10">
    <name type="scientific">hydrothermal vent metagenome</name>
    <dbReference type="NCBI Taxonomy" id="652676"/>
    <lineage>
        <taxon>unclassified sequences</taxon>
        <taxon>metagenomes</taxon>
        <taxon>ecological metagenomes</taxon>
    </lineage>
</organism>
<reference evidence="10" key="1">
    <citation type="submission" date="2018-06" db="EMBL/GenBank/DDBJ databases">
        <authorList>
            <person name="Zhirakovskaya E."/>
        </authorList>
    </citation>
    <scope>NUCLEOTIDE SEQUENCE</scope>
</reference>
<evidence type="ECO:0000256" key="4">
    <source>
        <dbReference type="ARBA" id="ARBA00022723"/>
    </source>
</evidence>
<dbReference type="Gene3D" id="3.40.50.740">
    <property type="match status" value="2"/>
</dbReference>
<dbReference type="GO" id="GO:0046872">
    <property type="term" value="F:metal ion binding"/>
    <property type="evidence" value="ECO:0007669"/>
    <property type="project" value="UniProtKB-KW"/>
</dbReference>
<dbReference type="Gene3D" id="2.20.25.90">
    <property type="entry name" value="ADC-like domains"/>
    <property type="match status" value="1"/>
</dbReference>
<keyword evidence="2" id="KW-0408">Iron</keyword>
<dbReference type="EMBL" id="UOEC01000069">
    <property type="protein sequence ID" value="VAV89855.1"/>
    <property type="molecule type" value="Genomic_DNA"/>
</dbReference>
<evidence type="ECO:0000259" key="9">
    <source>
        <dbReference type="Pfam" id="PF01568"/>
    </source>
</evidence>
<dbReference type="Pfam" id="PF00384">
    <property type="entry name" value="Molybdopterin"/>
    <property type="match status" value="1"/>
</dbReference>
<dbReference type="SUPFAM" id="SSF50692">
    <property type="entry name" value="ADC-like"/>
    <property type="match status" value="1"/>
</dbReference>
<dbReference type="InterPro" id="IPR006656">
    <property type="entry name" value="Mopterin_OxRdtase"/>
</dbReference>
<keyword evidence="4" id="KW-0479">Metal-binding</keyword>
<evidence type="ECO:0000259" key="8">
    <source>
        <dbReference type="Pfam" id="PF00384"/>
    </source>
</evidence>
<evidence type="ECO:0000256" key="6">
    <source>
        <dbReference type="ARBA" id="ARBA00023002"/>
    </source>
</evidence>
<dbReference type="PANTHER" id="PTHR43742:SF9">
    <property type="entry name" value="TETRATHIONATE REDUCTASE SUBUNIT A"/>
    <property type="match status" value="1"/>
</dbReference>
<dbReference type="CDD" id="cd02760">
    <property type="entry name" value="MopB_Phenylacetyl-CoA-OR"/>
    <property type="match status" value="1"/>
</dbReference>
<comment type="similarity">
    <text evidence="1">Belongs to the prokaryotic molybdopterin-containing oxidoreductase family.</text>
</comment>
<dbReference type="InterPro" id="IPR041932">
    <property type="entry name" value="Phenylacetyl-CoA-OR_N"/>
</dbReference>
<keyword evidence="5" id="KW-0732">Signal</keyword>
<protein>
    <submittedName>
        <fullName evidence="10">Anaerobic dimethyl sulfoxide reductase chain A, molybdopterin-binding domain</fullName>
        <ecNumber evidence="10">1.8.5.3</ecNumber>
    </submittedName>
</protein>
<dbReference type="SUPFAM" id="SSF53706">
    <property type="entry name" value="Formate dehydrogenase/DMSO reductase, domains 1-3"/>
    <property type="match status" value="1"/>
</dbReference>